<evidence type="ECO:0000313" key="2">
    <source>
        <dbReference type="Proteomes" id="UP000225135"/>
    </source>
</evidence>
<dbReference type="AlphaFoldDB" id="A0A9X7DZJ5"/>
<proteinExistence type="predicted"/>
<gene>
    <name evidence="1" type="ORF">COI69_33865</name>
</gene>
<dbReference type="Proteomes" id="UP000225135">
    <property type="component" value="Unassembled WGS sequence"/>
</dbReference>
<dbReference type="EMBL" id="NUUR01000220">
    <property type="protein sequence ID" value="PHG69735.1"/>
    <property type="molecule type" value="Genomic_DNA"/>
</dbReference>
<reference evidence="1 2" key="1">
    <citation type="submission" date="2017-09" db="EMBL/GenBank/DDBJ databases">
        <title>Large-scale bioinformatics analysis of Bacillus genomes uncovers conserved roles of natural products in bacterial physiology.</title>
        <authorList>
            <consortium name="Agbiome Team Llc"/>
            <person name="Bleich R.M."/>
            <person name="Grubbs K.J."/>
            <person name="Santa Maria K.C."/>
            <person name="Allen S.E."/>
            <person name="Farag S."/>
            <person name="Shank E.A."/>
            <person name="Bowers A."/>
        </authorList>
    </citation>
    <scope>NUCLEOTIDE SEQUENCE [LARGE SCALE GENOMIC DNA]</scope>
    <source>
        <strain evidence="1 2">AFS029792</strain>
    </source>
</reference>
<name>A0A9X7DZJ5_BACCE</name>
<organism evidence="1 2">
    <name type="scientific">Bacillus cereus</name>
    <dbReference type="NCBI Taxonomy" id="1396"/>
    <lineage>
        <taxon>Bacteria</taxon>
        <taxon>Bacillati</taxon>
        <taxon>Bacillota</taxon>
        <taxon>Bacilli</taxon>
        <taxon>Bacillales</taxon>
        <taxon>Bacillaceae</taxon>
        <taxon>Bacillus</taxon>
        <taxon>Bacillus cereus group</taxon>
    </lineage>
</organism>
<accession>A0A9X7DZJ5</accession>
<evidence type="ECO:0000313" key="1">
    <source>
        <dbReference type="EMBL" id="PHG69735.1"/>
    </source>
</evidence>
<comment type="caution">
    <text evidence="1">The sequence shown here is derived from an EMBL/GenBank/DDBJ whole genome shotgun (WGS) entry which is preliminary data.</text>
</comment>
<protein>
    <submittedName>
        <fullName evidence="1">DUF4879 domain-containing protein</fullName>
    </submittedName>
</protein>
<sequence length="32" mass="3720">MYEIIMIESICIKWKGDECMLKRMIVGVSSLV</sequence>
<feature type="non-terminal residue" evidence="1">
    <location>
        <position position="32"/>
    </location>
</feature>